<dbReference type="InterPro" id="IPR036695">
    <property type="entry name" value="Arg-tRNA-synth_N_sf"/>
</dbReference>
<feature type="domain" description="Arginyl tRNA synthetase N-terminal" evidence="11">
    <location>
        <begin position="5"/>
        <end position="87"/>
    </location>
</feature>
<dbReference type="PRINTS" id="PR01038">
    <property type="entry name" value="TRNASYNTHARG"/>
</dbReference>
<accession>A0A0G0UE74</accession>
<dbReference type="AlphaFoldDB" id="A0A0G0UE74"/>
<organism evidence="12 13">
    <name type="scientific">Candidatus Uhrbacteria bacterium GW2011_GWC2_41_11</name>
    <dbReference type="NCBI Taxonomy" id="1618985"/>
    <lineage>
        <taxon>Bacteria</taxon>
        <taxon>Candidatus Uhriibacteriota</taxon>
    </lineage>
</organism>
<dbReference type="EC" id="6.1.1.19" evidence="8"/>
<evidence type="ECO:0000256" key="9">
    <source>
        <dbReference type="RuleBase" id="RU363038"/>
    </source>
</evidence>
<evidence type="ECO:0000256" key="2">
    <source>
        <dbReference type="ARBA" id="ARBA00022598"/>
    </source>
</evidence>
<keyword evidence="3 8" id="KW-0547">Nucleotide-binding</keyword>
<keyword evidence="4 8" id="KW-0067">ATP-binding</keyword>
<dbReference type="InterPro" id="IPR001278">
    <property type="entry name" value="Arg-tRNA-ligase"/>
</dbReference>
<dbReference type="NCBIfam" id="TIGR00456">
    <property type="entry name" value="argS"/>
    <property type="match status" value="1"/>
</dbReference>
<feature type="domain" description="DALR anticodon binding" evidence="10">
    <location>
        <begin position="456"/>
        <end position="572"/>
    </location>
</feature>
<evidence type="ECO:0000256" key="1">
    <source>
        <dbReference type="ARBA" id="ARBA00005594"/>
    </source>
</evidence>
<dbReference type="SUPFAM" id="SSF47323">
    <property type="entry name" value="Anticodon-binding domain of a subclass of class I aminoacyl-tRNA synthetases"/>
    <property type="match status" value="1"/>
</dbReference>
<comment type="similarity">
    <text evidence="1 8 9">Belongs to the class-I aminoacyl-tRNA synthetase family.</text>
</comment>
<dbReference type="PATRIC" id="fig|1618985.3.peg.369"/>
<dbReference type="InterPro" id="IPR005148">
    <property type="entry name" value="Arg-tRNA-synth_N"/>
</dbReference>
<dbReference type="InterPro" id="IPR008909">
    <property type="entry name" value="DALR_anticod-bd"/>
</dbReference>
<dbReference type="PANTHER" id="PTHR11956:SF5">
    <property type="entry name" value="ARGININE--TRNA LIGASE, CYTOPLASMIC"/>
    <property type="match status" value="1"/>
</dbReference>
<sequence length="572" mass="65648">MSAWMEAKKEVLKALKTALGKQYAPSVDELETPPEPRFGDFAFPCFALAKGWKKSPVEIAVELVGHIEIKGLIRKVEPRGPYINFFLDTARFGKIVVEQIEQEKTAYGHSVSGADKSVLVEYAQPNTHKEIHVGHLRNFFVGYTTTKLLETVGYRVIPVTYTNDLGMHVAKCLWAMKKFHVKEVDPSKEERSAFLGKVYTEATQASETDPNAKEEISAVFQALESGKRGPFLSLWKKTRKWSIEEIKGVFKELGLIFQAWYYESDFIESSHLLIEDLKHRQVARLSEGATIVDLSEEKLGVNLLVRSDGTLLYNAKDLPLAMRKEEEFHPQRSLYVVDVRQSLAMQQLFATLKRMGFQKELTHLSYDFVTLKEGAMSSRKGNIVRYQDFRDSMVEWAHTETQKRHTDWKQTKMEKVARAVAFSAMRFGMLRQDLSKPIVFDMEEALSFDGFSGPYLLYTYARIQSILRKVERRSLEKRNMSSWKTEQEHQLFVTLASYPHVVFQTAQDFHLDRLAQYLFELCKQFSVFYHEVPVLQAETAEQMADRATLVAVTGQTIKNGLSILGIQTIEEM</sequence>
<dbReference type="GO" id="GO:0005737">
    <property type="term" value="C:cytoplasm"/>
    <property type="evidence" value="ECO:0007669"/>
    <property type="project" value="UniProtKB-SubCell"/>
</dbReference>
<evidence type="ECO:0000256" key="6">
    <source>
        <dbReference type="ARBA" id="ARBA00023146"/>
    </source>
</evidence>
<dbReference type="SMART" id="SM01016">
    <property type="entry name" value="Arg_tRNA_synt_N"/>
    <property type="match status" value="1"/>
</dbReference>
<dbReference type="HAMAP" id="MF_00123">
    <property type="entry name" value="Arg_tRNA_synth"/>
    <property type="match status" value="1"/>
</dbReference>
<dbReference type="PANTHER" id="PTHR11956">
    <property type="entry name" value="ARGINYL-TRNA SYNTHETASE"/>
    <property type="match status" value="1"/>
</dbReference>
<dbReference type="InterPro" id="IPR009080">
    <property type="entry name" value="tRNAsynth_Ia_anticodon-bd"/>
</dbReference>
<evidence type="ECO:0000259" key="10">
    <source>
        <dbReference type="SMART" id="SM00836"/>
    </source>
</evidence>
<comment type="caution">
    <text evidence="12">The sequence shown here is derived from an EMBL/GenBank/DDBJ whole genome shotgun (WGS) entry which is preliminary data.</text>
</comment>
<dbReference type="Gene3D" id="3.40.50.620">
    <property type="entry name" value="HUPs"/>
    <property type="match status" value="1"/>
</dbReference>
<evidence type="ECO:0000313" key="12">
    <source>
        <dbReference type="EMBL" id="KKR87234.1"/>
    </source>
</evidence>
<keyword evidence="8" id="KW-0963">Cytoplasm</keyword>
<dbReference type="InterPro" id="IPR014729">
    <property type="entry name" value="Rossmann-like_a/b/a_fold"/>
</dbReference>
<comment type="subcellular location">
    <subcellularLocation>
        <location evidence="8">Cytoplasm</location>
    </subcellularLocation>
</comment>
<evidence type="ECO:0000256" key="7">
    <source>
        <dbReference type="ARBA" id="ARBA00049339"/>
    </source>
</evidence>
<dbReference type="GO" id="GO:0006420">
    <property type="term" value="P:arginyl-tRNA aminoacylation"/>
    <property type="evidence" value="ECO:0007669"/>
    <property type="project" value="UniProtKB-UniRule"/>
</dbReference>
<dbReference type="SUPFAM" id="SSF55190">
    <property type="entry name" value="Arginyl-tRNA synthetase (ArgRS), N-terminal 'additional' domain"/>
    <property type="match status" value="1"/>
</dbReference>
<name>A0A0G0UE74_9BACT</name>
<dbReference type="Gene3D" id="1.10.730.10">
    <property type="entry name" value="Isoleucyl-tRNA Synthetase, Domain 1"/>
    <property type="match status" value="1"/>
</dbReference>
<dbReference type="EMBL" id="LCAH01000004">
    <property type="protein sequence ID" value="KKR87234.1"/>
    <property type="molecule type" value="Genomic_DNA"/>
</dbReference>
<dbReference type="Pfam" id="PF05746">
    <property type="entry name" value="DALR_1"/>
    <property type="match status" value="1"/>
</dbReference>
<dbReference type="GO" id="GO:0005524">
    <property type="term" value="F:ATP binding"/>
    <property type="evidence" value="ECO:0007669"/>
    <property type="project" value="UniProtKB-UniRule"/>
</dbReference>
<feature type="short sequence motif" description="'HIGH' region" evidence="8">
    <location>
        <begin position="125"/>
        <end position="135"/>
    </location>
</feature>
<keyword evidence="2 8" id="KW-0436">Ligase</keyword>
<evidence type="ECO:0000256" key="4">
    <source>
        <dbReference type="ARBA" id="ARBA00022840"/>
    </source>
</evidence>
<comment type="subunit">
    <text evidence="8">Monomer.</text>
</comment>
<keyword evidence="6 8" id="KW-0030">Aminoacyl-tRNA synthetase</keyword>
<dbReference type="Gene3D" id="3.30.1360.70">
    <property type="entry name" value="Arginyl tRNA synthetase N-terminal domain"/>
    <property type="match status" value="1"/>
</dbReference>
<evidence type="ECO:0000256" key="8">
    <source>
        <dbReference type="HAMAP-Rule" id="MF_00123"/>
    </source>
</evidence>
<evidence type="ECO:0000259" key="11">
    <source>
        <dbReference type="SMART" id="SM01016"/>
    </source>
</evidence>
<keyword evidence="5 8" id="KW-0648">Protein biosynthesis</keyword>
<evidence type="ECO:0000256" key="5">
    <source>
        <dbReference type="ARBA" id="ARBA00022917"/>
    </source>
</evidence>
<comment type="catalytic activity">
    <reaction evidence="7 8">
        <text>tRNA(Arg) + L-arginine + ATP = L-arginyl-tRNA(Arg) + AMP + diphosphate</text>
        <dbReference type="Rhea" id="RHEA:20301"/>
        <dbReference type="Rhea" id="RHEA-COMP:9658"/>
        <dbReference type="Rhea" id="RHEA-COMP:9673"/>
        <dbReference type="ChEBI" id="CHEBI:30616"/>
        <dbReference type="ChEBI" id="CHEBI:32682"/>
        <dbReference type="ChEBI" id="CHEBI:33019"/>
        <dbReference type="ChEBI" id="CHEBI:78442"/>
        <dbReference type="ChEBI" id="CHEBI:78513"/>
        <dbReference type="ChEBI" id="CHEBI:456215"/>
        <dbReference type="EC" id="6.1.1.19"/>
    </reaction>
</comment>
<dbReference type="Pfam" id="PF03485">
    <property type="entry name" value="Arg_tRNA_synt_N"/>
    <property type="match status" value="1"/>
</dbReference>
<evidence type="ECO:0000313" key="13">
    <source>
        <dbReference type="Proteomes" id="UP000034616"/>
    </source>
</evidence>
<proteinExistence type="inferred from homology"/>
<dbReference type="SMART" id="SM00836">
    <property type="entry name" value="DALR_1"/>
    <property type="match status" value="1"/>
</dbReference>
<dbReference type="FunFam" id="1.10.730.10:FF:000006">
    <property type="entry name" value="Arginyl-tRNA synthetase 2, mitochondrial"/>
    <property type="match status" value="1"/>
</dbReference>
<reference evidence="12 13" key="1">
    <citation type="journal article" date="2015" name="Nature">
        <title>rRNA introns, odd ribosomes, and small enigmatic genomes across a large radiation of phyla.</title>
        <authorList>
            <person name="Brown C.T."/>
            <person name="Hug L.A."/>
            <person name="Thomas B.C."/>
            <person name="Sharon I."/>
            <person name="Castelle C.J."/>
            <person name="Singh A."/>
            <person name="Wilkins M.J."/>
            <person name="Williams K.H."/>
            <person name="Banfield J.F."/>
        </authorList>
    </citation>
    <scope>NUCLEOTIDE SEQUENCE [LARGE SCALE GENOMIC DNA]</scope>
</reference>
<protein>
    <recommendedName>
        <fullName evidence="8">Arginine--tRNA ligase</fullName>
        <ecNumber evidence="8">6.1.1.19</ecNumber>
    </recommendedName>
    <alternativeName>
        <fullName evidence="8">Arginyl-tRNA synthetase</fullName>
        <shortName evidence="8">ArgRS</shortName>
    </alternativeName>
</protein>
<dbReference type="Proteomes" id="UP000034616">
    <property type="component" value="Unassembled WGS sequence"/>
</dbReference>
<dbReference type="Pfam" id="PF00750">
    <property type="entry name" value="tRNA-synt_1d"/>
    <property type="match status" value="1"/>
</dbReference>
<evidence type="ECO:0000256" key="3">
    <source>
        <dbReference type="ARBA" id="ARBA00022741"/>
    </source>
</evidence>
<dbReference type="SUPFAM" id="SSF52374">
    <property type="entry name" value="Nucleotidylyl transferase"/>
    <property type="match status" value="1"/>
</dbReference>
<gene>
    <name evidence="8" type="primary">argS</name>
    <name evidence="12" type="ORF">UU35_C0004G0007</name>
</gene>
<dbReference type="InterPro" id="IPR035684">
    <property type="entry name" value="ArgRS_core"/>
</dbReference>
<dbReference type="GO" id="GO:0004814">
    <property type="term" value="F:arginine-tRNA ligase activity"/>
    <property type="evidence" value="ECO:0007669"/>
    <property type="project" value="UniProtKB-UniRule"/>
</dbReference>